<dbReference type="CDD" id="cd01428">
    <property type="entry name" value="ADK"/>
    <property type="match status" value="1"/>
</dbReference>
<dbReference type="Proteomes" id="UP000315440">
    <property type="component" value="Unassembled WGS sequence"/>
</dbReference>
<dbReference type="GO" id="GO:0005524">
    <property type="term" value="F:ATP binding"/>
    <property type="evidence" value="ECO:0007669"/>
    <property type="project" value="UniProtKB-UniRule"/>
</dbReference>
<feature type="binding site" evidence="5">
    <location>
        <position position="31"/>
    </location>
    <ligand>
        <name>AMP</name>
        <dbReference type="ChEBI" id="CHEBI:456215"/>
    </ligand>
</feature>
<comment type="domain">
    <text evidence="5">Consists of three domains, a large central CORE domain and two small peripheral domains, NMPbind and LID, which undergo movements during catalysis. The LID domain closes over the site of phosphoryl transfer upon ATP binding. Assembling and dissambling the active center during each catalytic cycle provides an effective means to prevent ATP hydrolysis.</text>
</comment>
<comment type="function">
    <text evidence="5">Catalyzes the reversible transfer of the terminal phosphate group between ATP and AMP. Plays an important role in cellular energy homeostasis and in adenine nucleotide metabolism.</text>
</comment>
<dbReference type="HAMAP" id="MF_00235">
    <property type="entry name" value="Adenylate_kinase_Adk"/>
    <property type="match status" value="1"/>
</dbReference>
<keyword evidence="1 5" id="KW-0808">Transferase</keyword>
<dbReference type="InterPro" id="IPR027417">
    <property type="entry name" value="P-loop_NTPase"/>
</dbReference>
<evidence type="ECO:0000256" key="1">
    <source>
        <dbReference type="ARBA" id="ARBA00022679"/>
    </source>
</evidence>
<keyword evidence="5 7" id="KW-0067">ATP-binding</keyword>
<dbReference type="PROSITE" id="PS00113">
    <property type="entry name" value="ADENYLATE_KINASE"/>
    <property type="match status" value="1"/>
</dbReference>
<dbReference type="EMBL" id="SJPQ01000002">
    <property type="protein sequence ID" value="TWT88103.1"/>
    <property type="molecule type" value="Genomic_DNA"/>
</dbReference>
<dbReference type="SUPFAM" id="SSF52540">
    <property type="entry name" value="P-loop containing nucleoside triphosphate hydrolases"/>
    <property type="match status" value="1"/>
</dbReference>
<proteinExistence type="inferred from homology"/>
<dbReference type="UniPathway" id="UPA00588">
    <property type="reaction ID" value="UER00649"/>
</dbReference>
<dbReference type="Gene3D" id="3.40.50.300">
    <property type="entry name" value="P-loop containing nucleotide triphosphate hydrolases"/>
    <property type="match status" value="1"/>
</dbReference>
<feature type="binding site" evidence="5">
    <location>
        <begin position="85"/>
        <end position="88"/>
    </location>
    <ligand>
        <name>AMP</name>
        <dbReference type="ChEBI" id="CHEBI:456215"/>
    </ligand>
</feature>
<dbReference type="InterPro" id="IPR033690">
    <property type="entry name" value="Adenylat_kinase_CS"/>
</dbReference>
<dbReference type="GO" id="GO:0005737">
    <property type="term" value="C:cytoplasm"/>
    <property type="evidence" value="ECO:0007669"/>
    <property type="project" value="UniProtKB-SubCell"/>
</dbReference>
<dbReference type="GO" id="GO:0044209">
    <property type="term" value="P:AMP salvage"/>
    <property type="evidence" value="ECO:0007669"/>
    <property type="project" value="UniProtKB-UniRule"/>
</dbReference>
<comment type="pathway">
    <text evidence="5">Purine metabolism; AMP biosynthesis via salvage pathway; AMP from ADP: step 1/1.</text>
</comment>
<dbReference type="RefSeq" id="WP_146398862.1">
    <property type="nucleotide sequence ID" value="NZ_SJPQ01000002.1"/>
</dbReference>
<comment type="similarity">
    <text evidence="5 6">Belongs to the adenylate kinase family.</text>
</comment>
<name>A0A5C5ZNU9_9BACT</name>
<feature type="binding site" evidence="5">
    <location>
        <position position="140"/>
    </location>
    <ligand>
        <name>AMP</name>
        <dbReference type="ChEBI" id="CHEBI:456215"/>
    </ligand>
</feature>
<keyword evidence="5" id="KW-0963">Cytoplasm</keyword>
<feature type="region of interest" description="NMP" evidence="5">
    <location>
        <begin position="30"/>
        <end position="59"/>
    </location>
</feature>
<dbReference type="PANTHER" id="PTHR23359">
    <property type="entry name" value="NUCLEOTIDE KINASE"/>
    <property type="match status" value="1"/>
</dbReference>
<evidence type="ECO:0000313" key="9">
    <source>
        <dbReference type="Proteomes" id="UP000315440"/>
    </source>
</evidence>
<feature type="binding site" evidence="5">
    <location>
        <begin position="10"/>
        <end position="15"/>
    </location>
    <ligand>
        <name>ATP</name>
        <dbReference type="ChEBI" id="CHEBI:30616"/>
    </ligand>
</feature>
<dbReference type="NCBIfam" id="NF011100">
    <property type="entry name" value="PRK14527.1"/>
    <property type="match status" value="1"/>
</dbReference>
<evidence type="ECO:0000256" key="7">
    <source>
        <dbReference type="RuleBase" id="RU003331"/>
    </source>
</evidence>
<dbReference type="EC" id="2.7.4.3" evidence="5 7"/>
<sequence>MRIVFIGPPGAGKGTQSLRVAKDLGVTHLSTGEVLRESRERGAVIGKRAAVYLDAGKLVPDEIVIELVAYRLAESDCKSGYLFDGFPRTLAQAKSLDALLAQQDAPLHAAIEFVIPEEELLERLSKRGREDDTKERIRERLRQHSEITVPMTEYYEELGILYRIDAVGTPDEVFARIGEALAGIDQS</sequence>
<accession>A0A5C5ZNU9</accession>
<keyword evidence="4 5" id="KW-0418">Kinase</keyword>
<dbReference type="Pfam" id="PF00406">
    <property type="entry name" value="ADK"/>
    <property type="match status" value="1"/>
</dbReference>
<feature type="binding site" evidence="5">
    <location>
        <position position="168"/>
    </location>
    <ligand>
        <name>ATP</name>
        <dbReference type="ChEBI" id="CHEBI:30616"/>
    </ligand>
</feature>
<comment type="caution">
    <text evidence="8">The sequence shown here is derived from an EMBL/GenBank/DDBJ whole genome shotgun (WGS) entry which is preliminary data.</text>
</comment>
<dbReference type="InterPro" id="IPR000850">
    <property type="entry name" value="Adenylat/UMP-CMP_kin"/>
</dbReference>
<evidence type="ECO:0000256" key="4">
    <source>
        <dbReference type="ARBA" id="ARBA00022777"/>
    </source>
</evidence>
<evidence type="ECO:0000256" key="2">
    <source>
        <dbReference type="ARBA" id="ARBA00022727"/>
    </source>
</evidence>
<dbReference type="NCBIfam" id="NF011105">
    <property type="entry name" value="PRK14532.1"/>
    <property type="match status" value="1"/>
</dbReference>
<dbReference type="OrthoDB" id="9805030at2"/>
<comment type="subcellular location">
    <subcellularLocation>
        <location evidence="5 7">Cytoplasm</location>
    </subcellularLocation>
</comment>
<organism evidence="8 9">
    <name type="scientific">Pseudobythopirellula maris</name>
    <dbReference type="NCBI Taxonomy" id="2527991"/>
    <lineage>
        <taxon>Bacteria</taxon>
        <taxon>Pseudomonadati</taxon>
        <taxon>Planctomycetota</taxon>
        <taxon>Planctomycetia</taxon>
        <taxon>Pirellulales</taxon>
        <taxon>Lacipirellulaceae</taxon>
        <taxon>Pseudobythopirellula</taxon>
    </lineage>
</organism>
<feature type="binding site" evidence="5">
    <location>
        <position position="92"/>
    </location>
    <ligand>
        <name>AMP</name>
        <dbReference type="ChEBI" id="CHEBI:456215"/>
    </ligand>
</feature>
<feature type="binding site" evidence="5">
    <location>
        <position position="36"/>
    </location>
    <ligand>
        <name>AMP</name>
        <dbReference type="ChEBI" id="CHEBI:456215"/>
    </ligand>
</feature>
<keyword evidence="9" id="KW-1185">Reference proteome</keyword>
<comment type="caution">
    <text evidence="5">Lacks conserved residue(s) required for the propagation of feature annotation.</text>
</comment>
<evidence type="ECO:0000313" key="8">
    <source>
        <dbReference type="EMBL" id="TWT88103.1"/>
    </source>
</evidence>
<dbReference type="GO" id="GO:0004017">
    <property type="term" value="F:AMP kinase activity"/>
    <property type="evidence" value="ECO:0007669"/>
    <property type="project" value="UniProtKB-UniRule"/>
</dbReference>
<evidence type="ECO:0000256" key="3">
    <source>
        <dbReference type="ARBA" id="ARBA00022741"/>
    </source>
</evidence>
<comment type="subunit">
    <text evidence="5 7">Monomer.</text>
</comment>
<keyword evidence="3 5" id="KW-0547">Nucleotide-binding</keyword>
<dbReference type="PRINTS" id="PR00094">
    <property type="entry name" value="ADENYLTKNASE"/>
</dbReference>
<comment type="catalytic activity">
    <reaction evidence="5 7">
        <text>AMP + ATP = 2 ADP</text>
        <dbReference type="Rhea" id="RHEA:12973"/>
        <dbReference type="ChEBI" id="CHEBI:30616"/>
        <dbReference type="ChEBI" id="CHEBI:456215"/>
        <dbReference type="ChEBI" id="CHEBI:456216"/>
        <dbReference type="EC" id="2.7.4.3"/>
    </reaction>
</comment>
<reference evidence="8 9" key="1">
    <citation type="submission" date="2019-02" db="EMBL/GenBank/DDBJ databases">
        <title>Deep-cultivation of Planctomycetes and their phenomic and genomic characterization uncovers novel biology.</title>
        <authorList>
            <person name="Wiegand S."/>
            <person name="Jogler M."/>
            <person name="Boedeker C."/>
            <person name="Pinto D."/>
            <person name="Vollmers J."/>
            <person name="Rivas-Marin E."/>
            <person name="Kohn T."/>
            <person name="Peeters S.H."/>
            <person name="Heuer A."/>
            <person name="Rast P."/>
            <person name="Oberbeckmann S."/>
            <person name="Bunk B."/>
            <person name="Jeske O."/>
            <person name="Meyerdierks A."/>
            <person name="Storesund J.E."/>
            <person name="Kallscheuer N."/>
            <person name="Luecker S."/>
            <person name="Lage O.M."/>
            <person name="Pohl T."/>
            <person name="Merkel B.J."/>
            <person name="Hornburger P."/>
            <person name="Mueller R.-W."/>
            <person name="Bruemmer F."/>
            <person name="Labrenz M."/>
            <person name="Spormann A.M."/>
            <person name="Op Den Camp H."/>
            <person name="Overmann J."/>
            <person name="Amann R."/>
            <person name="Jetten M.S.M."/>
            <person name="Mascher T."/>
            <person name="Medema M.H."/>
            <person name="Devos D.P."/>
            <person name="Kaster A.-K."/>
            <person name="Ovreas L."/>
            <person name="Rohde M."/>
            <person name="Galperin M.Y."/>
            <person name="Jogler C."/>
        </authorList>
    </citation>
    <scope>NUCLEOTIDE SEQUENCE [LARGE SCALE GENOMIC DNA]</scope>
    <source>
        <strain evidence="8 9">Mal64</strain>
    </source>
</reference>
<dbReference type="AlphaFoldDB" id="A0A5C5ZNU9"/>
<gene>
    <name evidence="8" type="primary">adk_2</name>
    <name evidence="5" type="synonym">adk</name>
    <name evidence="8" type="ORF">Mal64_15750</name>
</gene>
<feature type="binding site" evidence="5">
    <location>
        <begin position="57"/>
        <end position="59"/>
    </location>
    <ligand>
        <name>AMP</name>
        <dbReference type="ChEBI" id="CHEBI:456215"/>
    </ligand>
</feature>
<evidence type="ECO:0000256" key="5">
    <source>
        <dbReference type="HAMAP-Rule" id="MF_00235"/>
    </source>
</evidence>
<protein>
    <recommendedName>
        <fullName evidence="5 7">Adenylate kinase</fullName>
        <shortName evidence="5">AK</shortName>
        <ecNumber evidence="5 7">2.7.4.3</ecNumber>
    </recommendedName>
    <alternativeName>
        <fullName evidence="5">ATP-AMP transphosphorylase</fullName>
    </alternativeName>
    <alternativeName>
        <fullName evidence="5">ATP:AMP phosphotransferase</fullName>
    </alternativeName>
    <alternativeName>
        <fullName evidence="5">Adenylate monophosphate kinase</fullName>
    </alternativeName>
</protein>
<keyword evidence="2 5" id="KW-0545">Nucleotide biosynthesis</keyword>
<dbReference type="NCBIfam" id="NF001381">
    <property type="entry name" value="PRK00279.1-3"/>
    <property type="match status" value="1"/>
</dbReference>
<feature type="binding site" evidence="5">
    <location>
        <position position="127"/>
    </location>
    <ligand>
        <name>ATP</name>
        <dbReference type="ChEBI" id="CHEBI:30616"/>
    </ligand>
</feature>
<feature type="binding site" evidence="5">
    <location>
        <position position="129"/>
    </location>
    <ligand>
        <name>AMP</name>
        <dbReference type="ChEBI" id="CHEBI:456215"/>
    </ligand>
</feature>
<evidence type="ECO:0000256" key="6">
    <source>
        <dbReference type="RuleBase" id="RU003330"/>
    </source>
</evidence>